<evidence type="ECO:0000256" key="3">
    <source>
        <dbReference type="ARBA" id="ARBA00004906"/>
    </source>
</evidence>
<dbReference type="GO" id="GO:0016567">
    <property type="term" value="P:protein ubiquitination"/>
    <property type="evidence" value="ECO:0007669"/>
    <property type="project" value="TreeGrafter"/>
</dbReference>
<feature type="compositionally biased region" description="Basic and acidic residues" evidence="13">
    <location>
        <begin position="243"/>
        <end position="256"/>
    </location>
</feature>
<dbReference type="Proteomes" id="UP000231279">
    <property type="component" value="Unassembled WGS sequence"/>
</dbReference>
<protein>
    <submittedName>
        <fullName evidence="16">Putative E3 ubiquitin ligase</fullName>
    </submittedName>
</protein>
<dbReference type="EMBL" id="NKXS01003583">
    <property type="protein sequence ID" value="PIN09198.1"/>
    <property type="molecule type" value="Genomic_DNA"/>
</dbReference>
<name>A0A2G9GVB2_9LAMI</name>
<dbReference type="Pfam" id="PF13920">
    <property type="entry name" value="zf-C3HC4_3"/>
    <property type="match status" value="1"/>
</dbReference>
<dbReference type="InterPro" id="IPR001841">
    <property type="entry name" value="Znf_RING"/>
</dbReference>
<dbReference type="InterPro" id="IPR013083">
    <property type="entry name" value="Znf_RING/FYVE/PHD"/>
</dbReference>
<evidence type="ECO:0000256" key="10">
    <source>
        <dbReference type="ARBA" id="ARBA00022989"/>
    </source>
</evidence>
<dbReference type="PANTHER" id="PTHR46858:SF5">
    <property type="entry name" value="E3 UBIQUITIN-PROTEIN LIGASE APD1-RELATED"/>
    <property type="match status" value="1"/>
</dbReference>
<dbReference type="STRING" id="429701.A0A2G9GVB2"/>
<gene>
    <name evidence="16" type="ORF">CDL12_18224</name>
</gene>
<evidence type="ECO:0000256" key="14">
    <source>
        <dbReference type="SAM" id="Phobius"/>
    </source>
</evidence>
<accession>A0A2G9GVB2</accession>
<keyword evidence="17" id="KW-1185">Reference proteome</keyword>
<keyword evidence="6" id="KW-0479">Metal-binding</keyword>
<feature type="domain" description="RING-type" evidence="15">
    <location>
        <begin position="298"/>
        <end position="337"/>
    </location>
</feature>
<dbReference type="GO" id="GO:0008270">
    <property type="term" value="F:zinc ion binding"/>
    <property type="evidence" value="ECO:0007669"/>
    <property type="project" value="UniProtKB-KW"/>
</dbReference>
<evidence type="ECO:0000256" key="2">
    <source>
        <dbReference type="ARBA" id="ARBA00004308"/>
    </source>
</evidence>
<dbReference type="GO" id="GO:0005768">
    <property type="term" value="C:endosome"/>
    <property type="evidence" value="ECO:0007669"/>
    <property type="project" value="TreeGrafter"/>
</dbReference>
<dbReference type="Pfam" id="PF16041">
    <property type="entry name" value="APD1-4_M"/>
    <property type="match status" value="1"/>
</dbReference>
<sequence length="349" mass="39018">MLIKPNHLLVESIKVVELDAAKGSVLYGFYKVPPLDVIVEWSETHKITLPASTHKEWIFYLNEASQINISYSVYSLSPSSLILVIAEGNVGLAKWLEDPSYPNTVLSWNKIHGSGSIQKDISESSTYYIAVGNLNAEFVEVHLNIGIKAFLYNMTEPYYKCALAEGQCTFPMYFLGENAAVLMSPGRMPGWISGDWYVKLSYRPRWLTYLVGAGGMTLLLLLISYILKHFQRNEEDTQSGDTESERNPLLSHKDDNISSLGSSYASVSDDEEHAEDAQAGNLQSGKQVKDEESSRRLCAICFDAPRDCFFLPCGHCVACFGCATRIVETYGACPICRRQTKKVRKIYTV</sequence>
<dbReference type="GO" id="GO:0009705">
    <property type="term" value="C:plant-type vacuole membrane"/>
    <property type="evidence" value="ECO:0007669"/>
    <property type="project" value="TreeGrafter"/>
</dbReference>
<dbReference type="FunFam" id="3.30.40.10:FF:000658">
    <property type="entry name" value="E3 ubiquitin-protein ligase APD2"/>
    <property type="match status" value="1"/>
</dbReference>
<evidence type="ECO:0000256" key="4">
    <source>
        <dbReference type="ARBA" id="ARBA00022679"/>
    </source>
</evidence>
<dbReference type="SUPFAM" id="SSF57850">
    <property type="entry name" value="RING/U-box"/>
    <property type="match status" value="1"/>
</dbReference>
<dbReference type="SMART" id="SM00184">
    <property type="entry name" value="RING"/>
    <property type="match status" value="1"/>
</dbReference>
<organism evidence="16 17">
    <name type="scientific">Handroanthus impetiginosus</name>
    <dbReference type="NCBI Taxonomy" id="429701"/>
    <lineage>
        <taxon>Eukaryota</taxon>
        <taxon>Viridiplantae</taxon>
        <taxon>Streptophyta</taxon>
        <taxon>Embryophyta</taxon>
        <taxon>Tracheophyta</taxon>
        <taxon>Spermatophyta</taxon>
        <taxon>Magnoliopsida</taxon>
        <taxon>eudicotyledons</taxon>
        <taxon>Gunneridae</taxon>
        <taxon>Pentapetalae</taxon>
        <taxon>asterids</taxon>
        <taxon>lamiids</taxon>
        <taxon>Lamiales</taxon>
        <taxon>Bignoniaceae</taxon>
        <taxon>Crescentiina</taxon>
        <taxon>Tabebuia alliance</taxon>
        <taxon>Handroanthus</taxon>
    </lineage>
</organism>
<reference evidence="17" key="1">
    <citation type="journal article" date="2018" name="Gigascience">
        <title>Genome assembly of the Pink Ipe (Handroanthus impetiginosus, Bignoniaceae), a highly valued, ecologically keystone Neotropical timber forest tree.</title>
        <authorList>
            <person name="Silva-Junior O.B."/>
            <person name="Grattapaglia D."/>
            <person name="Novaes E."/>
            <person name="Collevatti R.G."/>
        </authorList>
    </citation>
    <scope>NUCLEOTIDE SEQUENCE [LARGE SCALE GENOMIC DNA]</scope>
    <source>
        <strain evidence="17">cv. UFG-1</strain>
    </source>
</reference>
<evidence type="ECO:0000256" key="8">
    <source>
        <dbReference type="ARBA" id="ARBA00022786"/>
    </source>
</evidence>
<keyword evidence="10 14" id="KW-1133">Transmembrane helix</keyword>
<comment type="subcellular location">
    <subcellularLocation>
        <location evidence="2">Endomembrane system</location>
    </subcellularLocation>
    <subcellularLocation>
        <location evidence="1">Membrane</location>
        <topology evidence="1">Multi-pass membrane protein</topology>
    </subcellularLocation>
</comment>
<keyword evidence="9" id="KW-0862">Zinc</keyword>
<evidence type="ECO:0000256" key="7">
    <source>
        <dbReference type="ARBA" id="ARBA00022771"/>
    </source>
</evidence>
<dbReference type="PROSITE" id="PS50089">
    <property type="entry name" value="ZF_RING_2"/>
    <property type="match status" value="1"/>
</dbReference>
<dbReference type="GO" id="GO:0061630">
    <property type="term" value="F:ubiquitin protein ligase activity"/>
    <property type="evidence" value="ECO:0007669"/>
    <property type="project" value="TreeGrafter"/>
</dbReference>
<dbReference type="PANTHER" id="PTHR46858">
    <property type="entry name" value="OS05G0521000 PROTEIN"/>
    <property type="match status" value="1"/>
</dbReference>
<evidence type="ECO:0000256" key="5">
    <source>
        <dbReference type="ARBA" id="ARBA00022692"/>
    </source>
</evidence>
<feature type="region of interest" description="Disordered" evidence="13">
    <location>
        <begin position="236"/>
        <end position="264"/>
    </location>
</feature>
<dbReference type="InterPro" id="IPR032008">
    <property type="entry name" value="APD1-4_N"/>
</dbReference>
<keyword evidence="7 12" id="KW-0863">Zinc-finger</keyword>
<evidence type="ECO:0000313" key="17">
    <source>
        <dbReference type="Proteomes" id="UP000231279"/>
    </source>
</evidence>
<dbReference type="GO" id="GO:0009555">
    <property type="term" value="P:pollen development"/>
    <property type="evidence" value="ECO:0007669"/>
    <property type="project" value="UniProtKB-ARBA"/>
</dbReference>
<keyword evidence="8" id="KW-0833">Ubl conjugation pathway</keyword>
<evidence type="ECO:0000256" key="6">
    <source>
        <dbReference type="ARBA" id="ARBA00022723"/>
    </source>
</evidence>
<dbReference type="AlphaFoldDB" id="A0A2G9GVB2"/>
<evidence type="ECO:0000256" key="11">
    <source>
        <dbReference type="ARBA" id="ARBA00023136"/>
    </source>
</evidence>
<comment type="caution">
    <text evidence="16">The sequence shown here is derived from an EMBL/GenBank/DDBJ whole genome shotgun (WGS) entry which is preliminary data.</text>
</comment>
<dbReference type="Gene3D" id="3.30.40.10">
    <property type="entry name" value="Zinc/RING finger domain, C3HC4 (zinc finger)"/>
    <property type="match status" value="1"/>
</dbReference>
<dbReference type="GO" id="GO:0000278">
    <property type="term" value="P:mitotic cell cycle"/>
    <property type="evidence" value="ECO:0007669"/>
    <property type="project" value="UniProtKB-ARBA"/>
</dbReference>
<keyword evidence="4" id="KW-0808">Transferase</keyword>
<keyword evidence="16" id="KW-0436">Ligase</keyword>
<feature type="transmembrane region" description="Helical" evidence="14">
    <location>
        <begin position="206"/>
        <end position="227"/>
    </location>
</feature>
<evidence type="ECO:0000256" key="13">
    <source>
        <dbReference type="SAM" id="MobiDB-lite"/>
    </source>
</evidence>
<proteinExistence type="predicted"/>
<comment type="pathway">
    <text evidence="3">Protein modification; protein ubiquitination.</text>
</comment>
<keyword evidence="11 14" id="KW-0472">Membrane</keyword>
<dbReference type="OrthoDB" id="3045089at2759"/>
<evidence type="ECO:0000256" key="9">
    <source>
        <dbReference type="ARBA" id="ARBA00022833"/>
    </source>
</evidence>
<evidence type="ECO:0000256" key="1">
    <source>
        <dbReference type="ARBA" id="ARBA00004141"/>
    </source>
</evidence>
<evidence type="ECO:0000313" key="16">
    <source>
        <dbReference type="EMBL" id="PIN09198.1"/>
    </source>
</evidence>
<evidence type="ECO:0000256" key="12">
    <source>
        <dbReference type="PROSITE-ProRule" id="PRU00175"/>
    </source>
</evidence>
<evidence type="ECO:0000259" key="15">
    <source>
        <dbReference type="PROSITE" id="PS50089"/>
    </source>
</evidence>
<dbReference type="InterPro" id="IPR032010">
    <property type="entry name" value="APD1-4_M"/>
</dbReference>
<keyword evidence="5 14" id="KW-0812">Transmembrane</keyword>
<dbReference type="GO" id="GO:0016874">
    <property type="term" value="F:ligase activity"/>
    <property type="evidence" value="ECO:0007669"/>
    <property type="project" value="UniProtKB-KW"/>
</dbReference>
<dbReference type="Pfam" id="PF16040">
    <property type="entry name" value="APD1-4_N"/>
    <property type="match status" value="1"/>
</dbReference>